<proteinExistence type="inferred from homology"/>
<dbReference type="EMBL" id="AYYQ01000031">
    <property type="protein sequence ID" value="KRM68117.1"/>
    <property type="molecule type" value="Genomic_DNA"/>
</dbReference>
<gene>
    <name evidence="5" type="primary">rsfS</name>
    <name evidence="6" type="ORF">FD06_GL000236</name>
</gene>
<accession>A0A0R2AN50</accession>
<sequence length="118" mass="13405">MNSKDILKEVVLAADKKRANDIVALNVKEVSLMADYFVIMDAASNRQVKSIADEIVDAVEEKNIYIKQVEGKSTAKWILIDLGEVIVHVFQSDERAFYNLEKLWSDADSVDLSDWIEE</sequence>
<dbReference type="PANTHER" id="PTHR21043:SF0">
    <property type="entry name" value="MITOCHONDRIAL ASSEMBLY OF RIBOSOMAL LARGE SUBUNIT PROTEIN 1"/>
    <property type="match status" value="1"/>
</dbReference>
<dbReference type="PANTHER" id="PTHR21043">
    <property type="entry name" value="IOJAP SUPERFAMILY ORTHOLOG"/>
    <property type="match status" value="1"/>
</dbReference>
<dbReference type="FunFam" id="3.30.460.10:FF:000015">
    <property type="entry name" value="Ribosomal silencing factor RsfS"/>
    <property type="match status" value="1"/>
</dbReference>
<dbReference type="GO" id="GO:0042256">
    <property type="term" value="P:cytosolic ribosome assembly"/>
    <property type="evidence" value="ECO:0007669"/>
    <property type="project" value="UniProtKB-UniRule"/>
</dbReference>
<organism evidence="6 7">
    <name type="scientific">Apilactobacillus ozensis DSM 23829 = JCM 17196</name>
    <dbReference type="NCBI Taxonomy" id="1423781"/>
    <lineage>
        <taxon>Bacteria</taxon>
        <taxon>Bacillati</taxon>
        <taxon>Bacillota</taxon>
        <taxon>Bacilli</taxon>
        <taxon>Lactobacillales</taxon>
        <taxon>Lactobacillaceae</taxon>
        <taxon>Apilactobacillus</taxon>
    </lineage>
</organism>
<dbReference type="Pfam" id="PF02410">
    <property type="entry name" value="RsfS"/>
    <property type="match status" value="1"/>
</dbReference>
<dbReference type="AlphaFoldDB" id="A0A0R2AN50"/>
<evidence type="ECO:0000256" key="5">
    <source>
        <dbReference type="HAMAP-Rule" id="MF_01477"/>
    </source>
</evidence>
<evidence type="ECO:0000256" key="2">
    <source>
        <dbReference type="ARBA" id="ARBA00022490"/>
    </source>
</evidence>
<evidence type="ECO:0000256" key="1">
    <source>
        <dbReference type="ARBA" id="ARBA00010574"/>
    </source>
</evidence>
<dbReference type="InterPro" id="IPR043519">
    <property type="entry name" value="NT_sf"/>
</dbReference>
<dbReference type="OrthoDB" id="9793681at2"/>
<evidence type="ECO:0000256" key="4">
    <source>
        <dbReference type="ARBA" id="ARBA00022845"/>
    </source>
</evidence>
<dbReference type="Gene3D" id="3.30.460.10">
    <property type="entry name" value="Beta Polymerase, domain 2"/>
    <property type="match status" value="1"/>
</dbReference>
<protein>
    <recommendedName>
        <fullName evidence="5">Ribosomal silencing factor RsfS</fullName>
    </recommendedName>
</protein>
<dbReference type="GO" id="GO:0017148">
    <property type="term" value="P:negative regulation of translation"/>
    <property type="evidence" value="ECO:0007669"/>
    <property type="project" value="UniProtKB-UniRule"/>
</dbReference>
<dbReference type="STRING" id="1423781.FD06_GL000236"/>
<dbReference type="HAMAP" id="MF_01477">
    <property type="entry name" value="Iojap_RsfS"/>
    <property type="match status" value="1"/>
</dbReference>
<keyword evidence="3 5" id="KW-0678">Repressor</keyword>
<name>A0A0R2AN50_9LACO</name>
<comment type="function">
    <text evidence="5">Functions as a ribosomal silencing factor. Interacts with ribosomal protein uL14 (rplN), blocking formation of intersubunit bridge B8. Prevents association of the 30S and 50S ribosomal subunits and the formation of functional ribosomes, thus repressing translation.</text>
</comment>
<keyword evidence="7" id="KW-1185">Reference proteome</keyword>
<evidence type="ECO:0000313" key="6">
    <source>
        <dbReference type="EMBL" id="KRM68117.1"/>
    </source>
</evidence>
<evidence type="ECO:0000313" key="7">
    <source>
        <dbReference type="Proteomes" id="UP000052012"/>
    </source>
</evidence>
<comment type="caution">
    <text evidence="6">The sequence shown here is derived from an EMBL/GenBank/DDBJ whole genome shotgun (WGS) entry which is preliminary data.</text>
</comment>
<keyword evidence="2 5" id="KW-0963">Cytoplasm</keyword>
<dbReference type="NCBIfam" id="TIGR00090">
    <property type="entry name" value="rsfS_iojap_ybeB"/>
    <property type="match status" value="1"/>
</dbReference>
<comment type="similarity">
    <text evidence="1 5">Belongs to the Iojap/RsfS family.</text>
</comment>
<dbReference type="GO" id="GO:0005737">
    <property type="term" value="C:cytoplasm"/>
    <property type="evidence" value="ECO:0007669"/>
    <property type="project" value="UniProtKB-SubCell"/>
</dbReference>
<evidence type="ECO:0000256" key="3">
    <source>
        <dbReference type="ARBA" id="ARBA00022491"/>
    </source>
</evidence>
<dbReference type="GO" id="GO:0043023">
    <property type="term" value="F:ribosomal large subunit binding"/>
    <property type="evidence" value="ECO:0007669"/>
    <property type="project" value="TreeGrafter"/>
</dbReference>
<reference evidence="6 7" key="1">
    <citation type="journal article" date="2015" name="Genome Announc.">
        <title>Expanding the biotechnology potential of lactobacilli through comparative genomics of 213 strains and associated genera.</title>
        <authorList>
            <person name="Sun Z."/>
            <person name="Harris H.M."/>
            <person name="McCann A."/>
            <person name="Guo C."/>
            <person name="Argimon S."/>
            <person name="Zhang W."/>
            <person name="Yang X."/>
            <person name="Jeffery I.B."/>
            <person name="Cooney J.C."/>
            <person name="Kagawa T.F."/>
            <person name="Liu W."/>
            <person name="Song Y."/>
            <person name="Salvetti E."/>
            <person name="Wrobel A."/>
            <person name="Rasinkangas P."/>
            <person name="Parkhill J."/>
            <person name="Rea M.C."/>
            <person name="O'Sullivan O."/>
            <person name="Ritari J."/>
            <person name="Douillard F.P."/>
            <person name="Paul Ross R."/>
            <person name="Yang R."/>
            <person name="Briner A.E."/>
            <person name="Felis G.E."/>
            <person name="de Vos W.M."/>
            <person name="Barrangou R."/>
            <person name="Klaenhammer T.R."/>
            <person name="Caufield P.W."/>
            <person name="Cui Y."/>
            <person name="Zhang H."/>
            <person name="O'Toole P.W."/>
        </authorList>
    </citation>
    <scope>NUCLEOTIDE SEQUENCE [LARGE SCALE GENOMIC DNA]</scope>
    <source>
        <strain evidence="6 7">DSM 23829</strain>
    </source>
</reference>
<dbReference type="SUPFAM" id="SSF81301">
    <property type="entry name" value="Nucleotidyltransferase"/>
    <property type="match status" value="1"/>
</dbReference>
<dbReference type="GO" id="GO:0090071">
    <property type="term" value="P:negative regulation of ribosome biogenesis"/>
    <property type="evidence" value="ECO:0007669"/>
    <property type="project" value="UniProtKB-UniRule"/>
</dbReference>
<comment type="subunit">
    <text evidence="5">Interacts with ribosomal protein uL14 (rplN).</text>
</comment>
<comment type="subcellular location">
    <subcellularLocation>
        <location evidence="5">Cytoplasm</location>
    </subcellularLocation>
</comment>
<dbReference type="RefSeq" id="WP_056966450.1">
    <property type="nucleotide sequence ID" value="NZ_AYYQ01000031.1"/>
</dbReference>
<dbReference type="Proteomes" id="UP000052012">
    <property type="component" value="Unassembled WGS sequence"/>
</dbReference>
<dbReference type="InterPro" id="IPR004394">
    <property type="entry name" value="Iojap/RsfS/C7orf30"/>
</dbReference>
<dbReference type="PATRIC" id="fig|1423781.4.peg.239"/>
<keyword evidence="4 5" id="KW-0810">Translation regulation</keyword>